<evidence type="ECO:0000313" key="2">
    <source>
        <dbReference type="Proteomes" id="UP000199301"/>
    </source>
</evidence>
<proteinExistence type="predicted"/>
<gene>
    <name evidence="1" type="ORF">SAMN04489718_2526</name>
</gene>
<evidence type="ECO:0000313" key="1">
    <source>
        <dbReference type="EMBL" id="SDQ87729.1"/>
    </source>
</evidence>
<dbReference type="AlphaFoldDB" id="A0A1H1EGZ5"/>
<name>A0A1H1EGZ5_9ACTN</name>
<dbReference type="STRING" id="995062.SAMN04489718_2526"/>
<organism evidence="1 2">
    <name type="scientific">Actinopolyspora saharensis</name>
    <dbReference type="NCBI Taxonomy" id="995062"/>
    <lineage>
        <taxon>Bacteria</taxon>
        <taxon>Bacillati</taxon>
        <taxon>Actinomycetota</taxon>
        <taxon>Actinomycetes</taxon>
        <taxon>Actinopolysporales</taxon>
        <taxon>Actinopolysporaceae</taxon>
        <taxon>Actinopolyspora</taxon>
    </lineage>
</organism>
<keyword evidence="2" id="KW-1185">Reference proteome</keyword>
<dbReference type="OrthoDB" id="3624112at2"/>
<dbReference type="EMBL" id="FNKO01000002">
    <property type="protein sequence ID" value="SDQ87729.1"/>
    <property type="molecule type" value="Genomic_DNA"/>
</dbReference>
<dbReference type="InterPro" id="IPR043863">
    <property type="entry name" value="DUF5825"/>
</dbReference>
<accession>A0A1H1EGZ5</accession>
<sequence>MRILLHESTAGSVAGRAPEEDVVRADPVGQAEELFAGGVRAVVLSEPVRIGHGGDSDTTALSLLRELGAWGVPCSWWLHCANPHFDWHALSHLRPPEGVTGRGRGIDLTAWRESCFPCRCVQREGPGFIQIRDRRNGVMECYTVDDPELVQAARGLSNGADPETISAVARERFAANALLVRVGAFDWWAPARVRRWPVPAMVV</sequence>
<reference evidence="2" key="1">
    <citation type="submission" date="2016-10" db="EMBL/GenBank/DDBJ databases">
        <authorList>
            <person name="Varghese N."/>
            <person name="Submissions S."/>
        </authorList>
    </citation>
    <scope>NUCLEOTIDE SEQUENCE [LARGE SCALE GENOMIC DNA]</scope>
    <source>
        <strain evidence="2">DSM 45459</strain>
    </source>
</reference>
<dbReference type="Pfam" id="PF19142">
    <property type="entry name" value="DUF5825"/>
    <property type="match status" value="1"/>
</dbReference>
<dbReference type="RefSeq" id="WP_092524092.1">
    <property type="nucleotide sequence ID" value="NZ_FNKO01000002.1"/>
</dbReference>
<protein>
    <submittedName>
        <fullName evidence="1">Uncharacterized protein</fullName>
    </submittedName>
</protein>
<dbReference type="Proteomes" id="UP000199301">
    <property type="component" value="Unassembled WGS sequence"/>
</dbReference>